<evidence type="ECO:0000256" key="1">
    <source>
        <dbReference type="ARBA" id="ARBA00004496"/>
    </source>
</evidence>
<evidence type="ECO:0000256" key="11">
    <source>
        <dbReference type="ARBA" id="ARBA00022884"/>
    </source>
</evidence>
<dbReference type="Pfam" id="PF20258">
    <property type="entry name" value="tRNA_Me_trans_C"/>
    <property type="match status" value="1"/>
</dbReference>
<comment type="subcellular location">
    <subcellularLocation>
        <location evidence="1 15">Cytoplasm</location>
    </subcellularLocation>
</comment>
<feature type="domain" description="tRNA-specific 2-thiouridylase MnmA-like central" evidence="17">
    <location>
        <begin position="217"/>
        <end position="280"/>
    </location>
</feature>
<dbReference type="InterPro" id="IPR004506">
    <property type="entry name" value="MnmA-like"/>
</dbReference>
<evidence type="ECO:0000313" key="18">
    <source>
        <dbReference type="EMBL" id="MTK21869.1"/>
    </source>
</evidence>
<accession>A0A9X5APY1</accession>
<feature type="region of interest" description="Interaction with tRNA" evidence="15">
    <location>
        <begin position="158"/>
        <end position="160"/>
    </location>
</feature>
<evidence type="ECO:0000256" key="6">
    <source>
        <dbReference type="ARBA" id="ARBA00022555"/>
    </source>
</evidence>
<evidence type="ECO:0000256" key="4">
    <source>
        <dbReference type="ARBA" id="ARBA00013805"/>
    </source>
</evidence>
<feature type="domain" description="tRNA-specific 2-thiouridylase MnmA-like C-terminal" evidence="16">
    <location>
        <begin position="291"/>
        <end position="365"/>
    </location>
</feature>
<feature type="binding site" evidence="15">
    <location>
        <position position="38"/>
    </location>
    <ligand>
        <name>ATP</name>
        <dbReference type="ChEBI" id="CHEBI:30616"/>
    </ligand>
</feature>
<keyword evidence="10 15" id="KW-0067">ATP-binding</keyword>
<evidence type="ECO:0000256" key="13">
    <source>
        <dbReference type="ARBA" id="ARBA00051542"/>
    </source>
</evidence>
<feature type="site" description="Interaction with tRNA" evidence="15">
    <location>
        <position position="138"/>
    </location>
</feature>
<dbReference type="InterPro" id="IPR023382">
    <property type="entry name" value="MnmA-like_central_sf"/>
</dbReference>
<evidence type="ECO:0000259" key="17">
    <source>
        <dbReference type="Pfam" id="PF20259"/>
    </source>
</evidence>
<dbReference type="InterPro" id="IPR046884">
    <property type="entry name" value="MnmA-like_central"/>
</dbReference>
<name>A0A9X5APY1_9FIRM</name>
<sequence>MSANKGKKVIVGMSGGVDSSVAAYLLKEQGYEVEGVFMRNWDSAANADVLGNPTLNDEVCPQEVDYNDAKTVADQLGIKLHRVDFVQEYWDRVFMYFLDEYRAGRTPNPDIMCNKEVKFKAFLDYAMNLGCDYIAMGHYARVSHEGEVQMLRGLDNNKDQTYFLSQLTQAQLSKTLFPVGELQKSEVRAIAAKLDLATAKKKDSTGVCFIGERNFTQFLQNYLPAQPGQMRTLEGEVVGEHIGLMYYTIGQRKGLGIGGKGDAWFVIGKNLKDNVLLVGQGFDHEYVYADEALVSNVNWIPSERFVGTYRCTAKFRYRQPDIPVELTWIDDETLNVKMLEPVRAVTPGQAAVFYLDEVCLGGGRIEVAYKDKEARQY</sequence>
<feature type="active site" description="Nucleophile" evidence="15">
    <location>
        <position position="113"/>
    </location>
</feature>
<keyword evidence="6 15" id="KW-0820">tRNA-binding</keyword>
<feature type="region of interest" description="Interaction with tRNA" evidence="15">
    <location>
        <begin position="316"/>
        <end position="317"/>
    </location>
</feature>
<evidence type="ECO:0000256" key="12">
    <source>
        <dbReference type="ARBA" id="ARBA00023157"/>
    </source>
</evidence>
<feature type="region of interest" description="Interaction with target base in tRNA" evidence="15">
    <location>
        <begin position="108"/>
        <end position="110"/>
    </location>
</feature>
<gene>
    <name evidence="15 18" type="primary">mnmA</name>
    <name evidence="18" type="ORF">GMA92_10625</name>
</gene>
<comment type="caution">
    <text evidence="15">Lacks conserved residue(s) required for the propagation of feature annotation.</text>
</comment>
<comment type="function">
    <text evidence="14 15">Catalyzes the 2-thiolation of uridine at the wobble position (U34) of tRNA, leading to the formation of s(2)U34.</text>
</comment>
<evidence type="ECO:0000256" key="8">
    <source>
        <dbReference type="ARBA" id="ARBA00022694"/>
    </source>
</evidence>
<dbReference type="HAMAP" id="MF_00144">
    <property type="entry name" value="tRNA_thiouridyl_MnmA"/>
    <property type="match status" value="1"/>
</dbReference>
<dbReference type="GO" id="GO:0005737">
    <property type="term" value="C:cytoplasm"/>
    <property type="evidence" value="ECO:0007669"/>
    <property type="project" value="UniProtKB-SubCell"/>
</dbReference>
<dbReference type="Gene3D" id="2.40.30.10">
    <property type="entry name" value="Translation factors"/>
    <property type="match status" value="1"/>
</dbReference>
<dbReference type="RefSeq" id="WP_006783339.1">
    <property type="nucleotide sequence ID" value="NZ_JAMQUV010000020.1"/>
</dbReference>
<keyword evidence="7 15" id="KW-0808">Transferase</keyword>
<evidence type="ECO:0000259" key="16">
    <source>
        <dbReference type="Pfam" id="PF20258"/>
    </source>
</evidence>
<reference evidence="18 19" key="1">
    <citation type="journal article" date="2019" name="Nat. Med.">
        <title>A library of human gut bacterial isolates paired with longitudinal multiomics data enables mechanistic microbiome research.</title>
        <authorList>
            <person name="Poyet M."/>
            <person name="Groussin M."/>
            <person name="Gibbons S.M."/>
            <person name="Avila-Pacheco J."/>
            <person name="Jiang X."/>
            <person name="Kearney S.M."/>
            <person name="Perrotta A.R."/>
            <person name="Berdy B."/>
            <person name="Zhao S."/>
            <person name="Lieberman T.D."/>
            <person name="Swanson P.K."/>
            <person name="Smith M."/>
            <person name="Roesemann S."/>
            <person name="Alexander J.E."/>
            <person name="Rich S.A."/>
            <person name="Livny J."/>
            <person name="Vlamakis H."/>
            <person name="Clish C."/>
            <person name="Bullock K."/>
            <person name="Deik A."/>
            <person name="Scott J."/>
            <person name="Pierce K.A."/>
            <person name="Xavier R.J."/>
            <person name="Alm E.J."/>
        </authorList>
    </citation>
    <scope>NUCLEOTIDE SEQUENCE [LARGE SCALE GENOMIC DNA]</scope>
    <source>
        <strain evidence="18 19">BIOML-A198</strain>
    </source>
</reference>
<evidence type="ECO:0000256" key="7">
    <source>
        <dbReference type="ARBA" id="ARBA00022679"/>
    </source>
</evidence>
<dbReference type="GO" id="GO:0002143">
    <property type="term" value="P:tRNA wobble position uridine thiolation"/>
    <property type="evidence" value="ECO:0007669"/>
    <property type="project" value="TreeGrafter"/>
</dbReference>
<dbReference type="EC" id="2.8.1.13" evidence="3 15"/>
<protein>
    <recommendedName>
        <fullName evidence="4 15">tRNA-specific 2-thiouridylase MnmA</fullName>
        <ecNumber evidence="3 15">2.8.1.13</ecNumber>
    </recommendedName>
</protein>
<comment type="catalytic activity">
    <reaction evidence="13 15">
        <text>S-sulfanyl-L-cysteinyl-[protein] + uridine(34) in tRNA + AH2 + ATP = 2-thiouridine(34) in tRNA + L-cysteinyl-[protein] + A + AMP + diphosphate + H(+)</text>
        <dbReference type="Rhea" id="RHEA:47032"/>
        <dbReference type="Rhea" id="RHEA-COMP:10131"/>
        <dbReference type="Rhea" id="RHEA-COMP:11726"/>
        <dbReference type="Rhea" id="RHEA-COMP:11727"/>
        <dbReference type="Rhea" id="RHEA-COMP:11728"/>
        <dbReference type="ChEBI" id="CHEBI:13193"/>
        <dbReference type="ChEBI" id="CHEBI:15378"/>
        <dbReference type="ChEBI" id="CHEBI:17499"/>
        <dbReference type="ChEBI" id="CHEBI:29950"/>
        <dbReference type="ChEBI" id="CHEBI:30616"/>
        <dbReference type="ChEBI" id="CHEBI:33019"/>
        <dbReference type="ChEBI" id="CHEBI:61963"/>
        <dbReference type="ChEBI" id="CHEBI:65315"/>
        <dbReference type="ChEBI" id="CHEBI:87170"/>
        <dbReference type="ChEBI" id="CHEBI:456215"/>
        <dbReference type="EC" id="2.8.1.13"/>
    </reaction>
</comment>
<comment type="similarity">
    <text evidence="2 15">Belongs to the MnmA/TRMU family.</text>
</comment>
<feature type="site" description="Interaction with tRNA" evidence="15">
    <location>
        <position position="349"/>
    </location>
</feature>
<dbReference type="FunFam" id="2.30.30.280:FF:000001">
    <property type="entry name" value="tRNA-specific 2-thiouridylase MnmA"/>
    <property type="match status" value="1"/>
</dbReference>
<keyword evidence="9 15" id="KW-0547">Nucleotide-binding</keyword>
<keyword evidence="5 15" id="KW-0963">Cytoplasm</keyword>
<dbReference type="PANTHER" id="PTHR11933:SF5">
    <property type="entry name" value="MITOCHONDRIAL TRNA-SPECIFIC 2-THIOURIDYLASE 1"/>
    <property type="match status" value="1"/>
</dbReference>
<feature type="active site" description="Cysteine persulfide intermediate" evidence="15">
    <location>
        <position position="208"/>
    </location>
</feature>
<evidence type="ECO:0000256" key="10">
    <source>
        <dbReference type="ARBA" id="ARBA00022840"/>
    </source>
</evidence>
<dbReference type="InterPro" id="IPR014729">
    <property type="entry name" value="Rossmann-like_a/b/a_fold"/>
</dbReference>
<evidence type="ECO:0000256" key="15">
    <source>
        <dbReference type="HAMAP-Rule" id="MF_00144"/>
    </source>
</evidence>
<evidence type="ECO:0000256" key="5">
    <source>
        <dbReference type="ARBA" id="ARBA00022490"/>
    </source>
</evidence>
<dbReference type="SUPFAM" id="SSF52402">
    <property type="entry name" value="Adenine nucleotide alpha hydrolases-like"/>
    <property type="match status" value="1"/>
</dbReference>
<dbReference type="GO" id="GO:0000049">
    <property type="term" value="F:tRNA binding"/>
    <property type="evidence" value="ECO:0007669"/>
    <property type="project" value="UniProtKB-KW"/>
</dbReference>
<dbReference type="FunFam" id="2.40.30.10:FF:000023">
    <property type="entry name" value="tRNA-specific 2-thiouridylase MnmA"/>
    <property type="match status" value="1"/>
</dbReference>
<dbReference type="PANTHER" id="PTHR11933">
    <property type="entry name" value="TRNA 5-METHYLAMINOMETHYL-2-THIOURIDYLATE -METHYLTRANSFERASE"/>
    <property type="match status" value="1"/>
</dbReference>
<keyword evidence="8 15" id="KW-0819">tRNA processing</keyword>
<dbReference type="GO" id="GO:0005524">
    <property type="term" value="F:ATP binding"/>
    <property type="evidence" value="ECO:0007669"/>
    <property type="project" value="UniProtKB-KW"/>
</dbReference>
<dbReference type="Proteomes" id="UP000487649">
    <property type="component" value="Unassembled WGS sequence"/>
</dbReference>
<evidence type="ECO:0000256" key="2">
    <source>
        <dbReference type="ARBA" id="ARBA00006191"/>
    </source>
</evidence>
<dbReference type="EMBL" id="WMQE01000024">
    <property type="protein sequence ID" value="MTK21869.1"/>
    <property type="molecule type" value="Genomic_DNA"/>
</dbReference>
<evidence type="ECO:0000256" key="3">
    <source>
        <dbReference type="ARBA" id="ARBA00011949"/>
    </source>
</evidence>
<dbReference type="Gene3D" id="2.30.30.280">
    <property type="entry name" value="Adenine nucleotide alpha hydrolases-like domains"/>
    <property type="match status" value="1"/>
</dbReference>
<dbReference type="NCBIfam" id="NF001138">
    <property type="entry name" value="PRK00143.1"/>
    <property type="match status" value="1"/>
</dbReference>
<evidence type="ECO:0000256" key="9">
    <source>
        <dbReference type="ARBA" id="ARBA00022741"/>
    </source>
</evidence>
<dbReference type="Gene3D" id="3.40.50.620">
    <property type="entry name" value="HUPs"/>
    <property type="match status" value="1"/>
</dbReference>
<evidence type="ECO:0000313" key="19">
    <source>
        <dbReference type="Proteomes" id="UP000487649"/>
    </source>
</evidence>
<dbReference type="Pfam" id="PF03054">
    <property type="entry name" value="tRNA_Me_trans"/>
    <property type="match status" value="1"/>
</dbReference>
<dbReference type="FunFam" id="3.40.50.620:FF:000004">
    <property type="entry name" value="tRNA-specific 2-thiouridylase MnmA"/>
    <property type="match status" value="1"/>
</dbReference>
<evidence type="ECO:0000256" key="14">
    <source>
        <dbReference type="ARBA" id="ARBA00056575"/>
    </source>
</evidence>
<dbReference type="AlphaFoldDB" id="A0A9X5APY1"/>
<organism evidence="18 19">
    <name type="scientific">Turicibacter sanguinis</name>
    <dbReference type="NCBI Taxonomy" id="154288"/>
    <lineage>
        <taxon>Bacteria</taxon>
        <taxon>Bacillati</taxon>
        <taxon>Bacillota</taxon>
        <taxon>Erysipelotrichia</taxon>
        <taxon>Erysipelotrichales</taxon>
        <taxon>Turicibacteraceae</taxon>
        <taxon>Turicibacter</taxon>
    </lineage>
</organism>
<proteinExistence type="inferred from homology"/>
<dbReference type="GO" id="GO:0103016">
    <property type="term" value="F:tRNA-uridine 2-sulfurtransferase activity"/>
    <property type="evidence" value="ECO:0007669"/>
    <property type="project" value="UniProtKB-EC"/>
</dbReference>
<dbReference type="CDD" id="cd01998">
    <property type="entry name" value="MnmA_TRMU-like"/>
    <property type="match status" value="1"/>
</dbReference>
<dbReference type="NCBIfam" id="TIGR00420">
    <property type="entry name" value="trmU"/>
    <property type="match status" value="1"/>
</dbReference>
<keyword evidence="12" id="KW-1015">Disulfide bond</keyword>
<dbReference type="Pfam" id="PF20259">
    <property type="entry name" value="tRNA_Me_trans_M"/>
    <property type="match status" value="1"/>
</dbReference>
<feature type="binding site" evidence="15">
    <location>
        <begin position="12"/>
        <end position="19"/>
    </location>
    <ligand>
        <name>ATP</name>
        <dbReference type="ChEBI" id="CHEBI:30616"/>
    </ligand>
</feature>
<feature type="binding site" evidence="15">
    <location>
        <position position="137"/>
    </location>
    <ligand>
        <name>ATP</name>
        <dbReference type="ChEBI" id="CHEBI:30616"/>
    </ligand>
</feature>
<comment type="caution">
    <text evidence="18">The sequence shown here is derived from an EMBL/GenBank/DDBJ whole genome shotgun (WGS) entry which is preliminary data.</text>
</comment>
<keyword evidence="11 15" id="KW-0694">RNA-binding</keyword>
<dbReference type="InterPro" id="IPR046885">
    <property type="entry name" value="MnmA-like_C"/>
</dbReference>